<comment type="caution">
    <text evidence="2">The sequence shown here is derived from an EMBL/GenBank/DDBJ whole genome shotgun (WGS) entry which is preliminary data.</text>
</comment>
<dbReference type="AlphaFoldDB" id="A0A6N6MBE6"/>
<feature type="transmembrane region" description="Helical" evidence="1">
    <location>
        <begin position="78"/>
        <end position="98"/>
    </location>
</feature>
<evidence type="ECO:0000313" key="2">
    <source>
        <dbReference type="EMBL" id="KAB1066186.1"/>
    </source>
</evidence>
<protein>
    <submittedName>
        <fullName evidence="2">Uncharacterized protein</fullName>
    </submittedName>
</protein>
<dbReference type="Proteomes" id="UP000435357">
    <property type="component" value="Unassembled WGS sequence"/>
</dbReference>
<dbReference type="EMBL" id="WACR01000001">
    <property type="protein sequence ID" value="KAB1066186.1"/>
    <property type="molecule type" value="Genomic_DNA"/>
</dbReference>
<keyword evidence="1" id="KW-0812">Transmembrane</keyword>
<dbReference type="RefSeq" id="WP_170264981.1">
    <property type="nucleotide sequence ID" value="NZ_WACR01000001.1"/>
</dbReference>
<organism evidence="2 3">
    <name type="scientific">Salibacter halophilus</name>
    <dbReference type="NCBI Taxonomy" id="1803916"/>
    <lineage>
        <taxon>Bacteria</taxon>
        <taxon>Pseudomonadati</taxon>
        <taxon>Bacteroidota</taxon>
        <taxon>Flavobacteriia</taxon>
        <taxon>Flavobacteriales</taxon>
        <taxon>Salibacteraceae</taxon>
        <taxon>Salibacter</taxon>
    </lineage>
</organism>
<sequence>MSGTKFLMGPGTILASGYSASEAIIINIIGGILGSLFFFYFGAWFFSWIERSFRKKRKRPKRKFTRKNRLIIRFKNRFGVVGMALLIPVISIPVSALISAKYFRNDRKSIPAYIMSVVFWSFVLTYFSNPVINSIKELF</sequence>
<keyword evidence="1" id="KW-0472">Membrane</keyword>
<gene>
    <name evidence="2" type="ORF">F3059_01555</name>
</gene>
<evidence type="ECO:0000313" key="3">
    <source>
        <dbReference type="Proteomes" id="UP000435357"/>
    </source>
</evidence>
<feature type="transmembrane region" description="Helical" evidence="1">
    <location>
        <begin position="110"/>
        <end position="127"/>
    </location>
</feature>
<keyword evidence="1" id="KW-1133">Transmembrane helix</keyword>
<feature type="transmembrane region" description="Helical" evidence="1">
    <location>
        <begin position="24"/>
        <end position="49"/>
    </location>
</feature>
<proteinExistence type="predicted"/>
<name>A0A6N6MBE6_9FLAO</name>
<accession>A0A6N6MBE6</accession>
<keyword evidence="3" id="KW-1185">Reference proteome</keyword>
<evidence type="ECO:0000256" key="1">
    <source>
        <dbReference type="SAM" id="Phobius"/>
    </source>
</evidence>
<reference evidence="2 3" key="1">
    <citation type="submission" date="2019-09" db="EMBL/GenBank/DDBJ databases">
        <title>Genomes of Cryomorphaceae.</title>
        <authorList>
            <person name="Bowman J.P."/>
        </authorList>
    </citation>
    <scope>NUCLEOTIDE SEQUENCE [LARGE SCALE GENOMIC DNA]</scope>
    <source>
        <strain evidence="2 3">KCTC 52047</strain>
    </source>
</reference>